<keyword evidence="2" id="KW-1185">Reference proteome</keyword>
<dbReference type="PANTHER" id="PTHR36513:SF1">
    <property type="entry name" value="TRANSMEMBRANE PROTEIN"/>
    <property type="match status" value="1"/>
</dbReference>
<organism evidence="1 2">
    <name type="scientific">Jhaorihella thermophila</name>
    <dbReference type="NCBI Taxonomy" id="488547"/>
    <lineage>
        <taxon>Bacteria</taxon>
        <taxon>Pseudomonadati</taxon>
        <taxon>Pseudomonadota</taxon>
        <taxon>Alphaproteobacteria</taxon>
        <taxon>Rhodobacterales</taxon>
        <taxon>Paracoccaceae</taxon>
        <taxon>Jhaorihella</taxon>
    </lineage>
</organism>
<dbReference type="OrthoDB" id="9797755at2"/>
<dbReference type="InterPro" id="IPR010297">
    <property type="entry name" value="DUF900_hydrolase"/>
</dbReference>
<gene>
    <name evidence="1" type="ORF">SAMN05421751_106178</name>
</gene>
<sequence>MRALMVFVLFLGLGACENKSYTPVLPQALSIGEPETVFVATTRAREADGGFSYRRSQTATTMALTISVPPDHEPGNADFGFANPDPAHEFSVAARREFDTDRAFQNALRAELRRLPPGQRDVTVYVHGYNATLYEASYRAAQIGHDLDLPGAQAVYSWPSLGSVTGYAYDTDSVLFARDGLEHMLRLIDQVGPDNLVIVAHSMGSLLVMETLRQADLRQPGWSARSIDGVMFVSPDLDIDVFRSQLAALKAPPQPMVVVASRKDPVLLLSSALRGGSERDRLGNIANFDEVSDLPIVLLDVSAFATLTTNPHFVAAASPALVRLLNQAAKVAKTMDVVRLQDVLPGTVVKGSRAVAITLDSPV</sequence>
<evidence type="ECO:0000313" key="1">
    <source>
        <dbReference type="EMBL" id="SEF89541.1"/>
    </source>
</evidence>
<dbReference type="EMBL" id="FNVD01000006">
    <property type="protein sequence ID" value="SEF89541.1"/>
    <property type="molecule type" value="Genomic_DNA"/>
</dbReference>
<evidence type="ECO:0000313" key="2">
    <source>
        <dbReference type="Proteomes" id="UP000236742"/>
    </source>
</evidence>
<reference evidence="1 2" key="1">
    <citation type="submission" date="2016-10" db="EMBL/GenBank/DDBJ databases">
        <authorList>
            <person name="de Groot N.N."/>
        </authorList>
    </citation>
    <scope>NUCLEOTIDE SEQUENCE [LARGE SCALE GENOMIC DNA]</scope>
    <source>
        <strain evidence="1 2">DSM 23413</strain>
    </source>
</reference>
<dbReference type="PROSITE" id="PS51257">
    <property type="entry name" value="PROKAR_LIPOPROTEIN"/>
    <property type="match status" value="1"/>
</dbReference>
<name>A0A1H5VRT3_9RHOB</name>
<dbReference type="AlphaFoldDB" id="A0A1H5VRT3"/>
<dbReference type="InterPro" id="IPR029058">
    <property type="entry name" value="AB_hydrolase_fold"/>
</dbReference>
<proteinExistence type="predicted"/>
<dbReference type="Gene3D" id="3.40.50.1820">
    <property type="entry name" value="alpha/beta hydrolase"/>
    <property type="match status" value="1"/>
</dbReference>
<dbReference type="Pfam" id="PF05990">
    <property type="entry name" value="DUF900"/>
    <property type="match status" value="1"/>
</dbReference>
<dbReference type="Proteomes" id="UP000236742">
    <property type="component" value="Unassembled WGS sequence"/>
</dbReference>
<dbReference type="PANTHER" id="PTHR36513">
    <property type="entry name" value="ABC TRANSMEMBRANE TYPE-1 DOMAIN-CONTAINING PROTEIN"/>
    <property type="match status" value="1"/>
</dbReference>
<accession>A0A1H5VRT3</accession>
<dbReference type="RefSeq" id="WP_104007856.1">
    <property type="nucleotide sequence ID" value="NZ_FNVD01000006.1"/>
</dbReference>
<protein>
    <submittedName>
        <fullName evidence="1">Esterase/lipase superfamily enzyme</fullName>
    </submittedName>
</protein>
<dbReference type="SUPFAM" id="SSF53474">
    <property type="entry name" value="alpha/beta-Hydrolases"/>
    <property type="match status" value="1"/>
</dbReference>